<dbReference type="PRINTS" id="PR00133">
    <property type="entry name" value="GLHYDRLASE3"/>
</dbReference>
<dbReference type="PROSITE" id="PS00775">
    <property type="entry name" value="GLYCOSYL_HYDROL_F3"/>
    <property type="match status" value="1"/>
</dbReference>
<dbReference type="Pfam" id="PF00933">
    <property type="entry name" value="Glyco_hydro_3"/>
    <property type="match status" value="1"/>
</dbReference>
<evidence type="ECO:0000259" key="8">
    <source>
        <dbReference type="SMART" id="SM01217"/>
    </source>
</evidence>
<dbReference type="Proteomes" id="UP000000664">
    <property type="component" value="Chromosome"/>
</dbReference>
<dbReference type="SMART" id="SM01217">
    <property type="entry name" value="Fn3_like"/>
    <property type="match status" value="1"/>
</dbReference>
<dbReference type="GO" id="GO:0008422">
    <property type="term" value="F:beta-glucosidase activity"/>
    <property type="evidence" value="ECO:0007669"/>
    <property type="project" value="UniProtKB-EC"/>
</dbReference>
<keyword evidence="5 7" id="KW-0378">Hydrolase</keyword>
<name>A0A805YSW2_LACGA</name>
<dbReference type="Pfam" id="PF01915">
    <property type="entry name" value="Glyco_hydro_3_C"/>
    <property type="match status" value="1"/>
</dbReference>
<dbReference type="InterPro" id="IPR026891">
    <property type="entry name" value="Fn3-like"/>
</dbReference>
<dbReference type="NCBIfam" id="NF011678">
    <property type="entry name" value="PRK15098.1"/>
    <property type="match status" value="1"/>
</dbReference>
<dbReference type="PANTHER" id="PTHR30620">
    <property type="entry name" value="PERIPLASMIC BETA-GLUCOSIDASE-RELATED"/>
    <property type="match status" value="1"/>
</dbReference>
<evidence type="ECO:0000256" key="5">
    <source>
        <dbReference type="ARBA" id="ARBA00022801"/>
    </source>
</evidence>
<dbReference type="Pfam" id="PF14310">
    <property type="entry name" value="Fn3-like"/>
    <property type="match status" value="1"/>
</dbReference>
<dbReference type="GO" id="GO:0009251">
    <property type="term" value="P:glucan catabolic process"/>
    <property type="evidence" value="ECO:0007669"/>
    <property type="project" value="TreeGrafter"/>
</dbReference>
<reference evidence="9 10" key="1">
    <citation type="journal article" date="2006" name="Proc. Natl. Acad. Sci. U.S.A.">
        <title>Comparative genomics of the lactic acid bacteria.</title>
        <authorList>
            <person name="Makarova K."/>
            <person name="Slesarev A."/>
            <person name="Wolf Y."/>
            <person name="Sorokin A."/>
            <person name="Mirkin B."/>
            <person name="Koonin E."/>
            <person name="Pavlov A."/>
            <person name="Pavlova N."/>
            <person name="Karamychev V."/>
            <person name="Polouchine N."/>
            <person name="Shakhova V."/>
            <person name="Grigoriev I."/>
            <person name="Lou Y."/>
            <person name="Rohksar D."/>
            <person name="Lucas S."/>
            <person name="Huang K."/>
            <person name="Goodstein D.M."/>
            <person name="Hawkins T."/>
            <person name="Plengvidhya V."/>
            <person name="Welker D."/>
            <person name="Hughes J."/>
            <person name="Goh Y."/>
            <person name="Benson A."/>
            <person name="Baldwin K."/>
            <person name="Lee J.H."/>
            <person name="Diaz-Muniz I."/>
            <person name="Dosti B."/>
            <person name="Smeianov V."/>
            <person name="Wechter W."/>
            <person name="Barabote R."/>
            <person name="Lorca G."/>
            <person name="Altermann E."/>
            <person name="Barrangou R."/>
            <person name="Ganesan B."/>
            <person name="Xie Y."/>
            <person name="Rawsthorne H."/>
            <person name="Tamir D."/>
            <person name="Parker C."/>
            <person name="Breidt F."/>
            <person name="Broadbent J."/>
            <person name="Hutkins R."/>
            <person name="O'Sullivan D."/>
            <person name="Steele J."/>
            <person name="Unlu G."/>
            <person name="Saier M."/>
            <person name="Klaenhammer T."/>
            <person name="Richardson P."/>
            <person name="Kozyavkin S."/>
            <person name="Weimer B."/>
            <person name="Mills D."/>
        </authorList>
    </citation>
    <scope>NUCLEOTIDE SEQUENCE [LARGE SCALE GENOMIC DNA]</scope>
    <source>
        <strain evidence="10">ATCC 33323 / DSM 20243 / BCRC 14619 / CIP 102991 / JCM 1131 / KCTC 3163 / NCIMB 11718 / NCTC 13722 / AM63</strain>
    </source>
</reference>
<dbReference type="InterPro" id="IPR036962">
    <property type="entry name" value="Glyco_hydro_3_N_sf"/>
</dbReference>
<sequence>MINYLKSIVKRINISRIKMKQEKIFTLLNEMSLDEKIGQLIQLSGEFFSASDISIGPIEKLGISKKMVNLCGSALNVVGAENIRRVQDQQMQKQPHHIPMLFMSDVIYGFKTIFPIPLGLGSSWDPKLVKRAYSVAAEEASASGNQVAFAPMVDVVHDARWGRVLESPGEDPYLNSVYSKNMVEGLQENLANKTGQVSCIKHYAAYGAVEAGREYNQVDMSLSNLYQNFLPPYKAGVKAGAGMVMTALTTLNGVPSTADKWLLSDVLRKKWKFNGIIISDYASIYELIKHGFARDSTDAALKAIDAGVDIDMKSPCYANGLHELVTNGTLDEEKINNAVLKVLNLKNQLGLFENPYFGASVEKEKNSILTPQKRKLARKLAQESLVLIQNKNNILPLKKDAKVALIGPYANSQKLIGMWAIHGNSKDTVTIADGLRQYTNNLTVTHGTDLCRDKALLKKLGFLTEEDINKIVSSPEKERLHIQNAFKAAKAADIIVLTLGEETYEAGEAGAKTNLNIAPNQLKLLDKLSQLNKPIILVLISGRPLVLTKVKDKVDAILESWFPGTEGGNAIADILFGKVNPSGRLTMSFPYASAQEPLYYNHLSTGRPENNSQHVGRFVSKYIDASARALYPFGYGLSYGKIKYSNLTISSERLFLDKPVKISLDIENLSDYDRKETVQLYIHQETASIVQPVKRLIDFTKIAISGHSSQHVEFYINASQLSFYDNIGRSHKESSKIQVYVGTNGVQLLKGKFDFINKRS</sequence>
<feature type="domain" description="Fibronectin type III-like" evidence="8">
    <location>
        <begin position="676"/>
        <end position="745"/>
    </location>
</feature>
<evidence type="ECO:0000256" key="3">
    <source>
        <dbReference type="ARBA" id="ARBA00012744"/>
    </source>
</evidence>
<dbReference type="Gene3D" id="3.20.20.300">
    <property type="entry name" value="Glycoside hydrolase, family 3, N-terminal domain"/>
    <property type="match status" value="1"/>
</dbReference>
<dbReference type="AlphaFoldDB" id="A0A805YSW2"/>
<comment type="catalytic activity">
    <reaction evidence="1">
        <text>Hydrolysis of terminal, non-reducing beta-D-glucosyl residues with release of beta-D-glucose.</text>
        <dbReference type="EC" id="3.2.1.21"/>
    </reaction>
</comment>
<evidence type="ECO:0000256" key="2">
    <source>
        <dbReference type="ARBA" id="ARBA00005336"/>
    </source>
</evidence>
<dbReference type="SUPFAM" id="SSF52279">
    <property type="entry name" value="Beta-D-glucan exohydrolase, C-terminal domain"/>
    <property type="match status" value="1"/>
</dbReference>
<organism evidence="9 10">
    <name type="scientific">Lactobacillus gasseri (strain ATCC 33323 / DSM 20243 / BCRC 14619 / CIP 102991 / JCM 1131 / KCTC 3163 / NCIMB 11718 / NCTC 13722 / AM63)</name>
    <dbReference type="NCBI Taxonomy" id="324831"/>
    <lineage>
        <taxon>Bacteria</taxon>
        <taxon>Bacillati</taxon>
        <taxon>Bacillota</taxon>
        <taxon>Bacilli</taxon>
        <taxon>Lactobacillales</taxon>
        <taxon>Lactobacillaceae</taxon>
        <taxon>Lactobacillus</taxon>
    </lineage>
</organism>
<evidence type="ECO:0000313" key="9">
    <source>
        <dbReference type="EMBL" id="ABJ59802.1"/>
    </source>
</evidence>
<comment type="similarity">
    <text evidence="2 7">Belongs to the glycosyl hydrolase 3 family.</text>
</comment>
<dbReference type="KEGG" id="lga:LGAS_0397"/>
<dbReference type="Gene3D" id="2.60.40.10">
    <property type="entry name" value="Immunoglobulins"/>
    <property type="match status" value="1"/>
</dbReference>
<dbReference type="Gene3D" id="3.40.50.1700">
    <property type="entry name" value="Glycoside hydrolase family 3 C-terminal domain"/>
    <property type="match status" value="1"/>
</dbReference>
<dbReference type="EC" id="3.2.1.21" evidence="3"/>
<evidence type="ECO:0000313" key="10">
    <source>
        <dbReference type="Proteomes" id="UP000000664"/>
    </source>
</evidence>
<dbReference type="InterPro" id="IPR002772">
    <property type="entry name" value="Glyco_hydro_3_C"/>
</dbReference>
<evidence type="ECO:0000256" key="7">
    <source>
        <dbReference type="RuleBase" id="RU361161"/>
    </source>
</evidence>
<evidence type="ECO:0000256" key="4">
    <source>
        <dbReference type="ARBA" id="ARBA00022729"/>
    </source>
</evidence>
<gene>
    <name evidence="9" type="ordered locus">LGAS_0397</name>
</gene>
<dbReference type="SUPFAM" id="SSF51445">
    <property type="entry name" value="(Trans)glycosidases"/>
    <property type="match status" value="1"/>
</dbReference>
<dbReference type="InterPro" id="IPR036881">
    <property type="entry name" value="Glyco_hydro_3_C_sf"/>
</dbReference>
<dbReference type="InterPro" id="IPR051915">
    <property type="entry name" value="Cellulose_Degrad_GH3"/>
</dbReference>
<dbReference type="InterPro" id="IPR001764">
    <property type="entry name" value="Glyco_hydro_3_N"/>
</dbReference>
<keyword evidence="4" id="KW-0732">Signal</keyword>
<dbReference type="PANTHER" id="PTHR30620:SF16">
    <property type="entry name" value="LYSOSOMAL BETA GLUCOSIDASE"/>
    <property type="match status" value="1"/>
</dbReference>
<dbReference type="EMBL" id="CP000413">
    <property type="protein sequence ID" value="ABJ59802.1"/>
    <property type="molecule type" value="Genomic_DNA"/>
</dbReference>
<protein>
    <recommendedName>
        <fullName evidence="3">beta-glucosidase</fullName>
        <ecNumber evidence="3">3.2.1.21</ecNumber>
    </recommendedName>
</protein>
<dbReference type="InterPro" id="IPR017853">
    <property type="entry name" value="GH"/>
</dbReference>
<proteinExistence type="inferred from homology"/>
<accession>A0A805YSW2</accession>
<dbReference type="InterPro" id="IPR013783">
    <property type="entry name" value="Ig-like_fold"/>
</dbReference>
<evidence type="ECO:0000256" key="6">
    <source>
        <dbReference type="ARBA" id="ARBA00023295"/>
    </source>
</evidence>
<keyword evidence="6 7" id="KW-0326">Glycosidase</keyword>
<dbReference type="InterPro" id="IPR019800">
    <property type="entry name" value="Glyco_hydro_3_AS"/>
</dbReference>
<evidence type="ECO:0000256" key="1">
    <source>
        <dbReference type="ARBA" id="ARBA00000448"/>
    </source>
</evidence>